<comment type="function">
    <text evidence="1">Specifically binds 5-hydroxymethylcytosine (5hmC), suggesting that it acts as a specific reader of 5hmC.</text>
</comment>
<dbReference type="GO" id="GO:0006974">
    <property type="term" value="P:DNA damage response"/>
    <property type="evidence" value="ECO:0007669"/>
    <property type="project" value="UniProtKB-KW"/>
</dbReference>
<dbReference type="PROSITE" id="PS00678">
    <property type="entry name" value="WD_REPEATS_1"/>
    <property type="match status" value="1"/>
</dbReference>
<keyword evidence="4 8" id="KW-0853">WD repeat</keyword>
<dbReference type="InterPro" id="IPR050853">
    <property type="entry name" value="WD_repeat_DNA-damage-binding"/>
</dbReference>
<dbReference type="SMART" id="SM00320">
    <property type="entry name" value="WD40"/>
    <property type="match status" value="4"/>
</dbReference>
<dbReference type="GO" id="GO:0005634">
    <property type="term" value="C:nucleus"/>
    <property type="evidence" value="ECO:0007669"/>
    <property type="project" value="TreeGrafter"/>
</dbReference>
<evidence type="ECO:0000256" key="9">
    <source>
        <dbReference type="SAM" id="MobiDB-lite"/>
    </source>
</evidence>
<reference evidence="10" key="1">
    <citation type="submission" date="2019-11" db="EMBL/GenBank/DDBJ databases">
        <authorList>
            <person name="Liu Y."/>
            <person name="Hou J."/>
            <person name="Li T.-Q."/>
            <person name="Guan C.-H."/>
            <person name="Wu X."/>
            <person name="Wu H.-Z."/>
            <person name="Ling F."/>
            <person name="Zhang R."/>
            <person name="Shi X.-G."/>
            <person name="Ren J.-P."/>
            <person name="Chen E.-F."/>
            <person name="Sun J.-M."/>
        </authorList>
    </citation>
    <scope>NUCLEOTIDE SEQUENCE</scope>
    <source>
        <strain evidence="10">Adult_tree_wgs_1</strain>
        <tissue evidence="10">Leaves</tissue>
    </source>
</reference>
<dbReference type="PROSITE" id="PS50082">
    <property type="entry name" value="WD_REPEATS_2"/>
    <property type="match status" value="1"/>
</dbReference>
<dbReference type="InterPro" id="IPR015943">
    <property type="entry name" value="WD40/YVTN_repeat-like_dom_sf"/>
</dbReference>
<dbReference type="AlphaFoldDB" id="A0A834HIJ4"/>
<feature type="repeat" description="WD" evidence="8">
    <location>
        <begin position="298"/>
        <end position="333"/>
    </location>
</feature>
<dbReference type="PROSITE" id="PS50294">
    <property type="entry name" value="WD_REPEATS_REGION"/>
    <property type="match status" value="1"/>
</dbReference>
<evidence type="ECO:0000256" key="4">
    <source>
        <dbReference type="ARBA" id="ARBA00022574"/>
    </source>
</evidence>
<evidence type="ECO:0000256" key="8">
    <source>
        <dbReference type="PROSITE-ProRule" id="PRU00221"/>
    </source>
</evidence>
<keyword evidence="6" id="KW-0227">DNA damage</keyword>
<dbReference type="FunFam" id="2.130.10.10:FF:000180">
    <property type="entry name" value="WD repeat-containing protein 76"/>
    <property type="match status" value="1"/>
</dbReference>
<keyword evidence="7" id="KW-0238">DNA-binding</keyword>
<comment type="similarity">
    <text evidence="2">Belongs to the WD repeat DDB2/WDR76 family.</text>
</comment>
<dbReference type="GO" id="GO:2000001">
    <property type="term" value="P:regulation of DNA damage checkpoint"/>
    <property type="evidence" value="ECO:0007669"/>
    <property type="project" value="TreeGrafter"/>
</dbReference>
<evidence type="ECO:0000313" key="11">
    <source>
        <dbReference type="Proteomes" id="UP000626092"/>
    </source>
</evidence>
<dbReference type="InterPro" id="IPR019775">
    <property type="entry name" value="WD40_repeat_CS"/>
</dbReference>
<dbReference type="Proteomes" id="UP000626092">
    <property type="component" value="Unassembled WGS sequence"/>
</dbReference>
<sequence>MAPKKLTEYERRRLENIKRNDQMLASLNIHFKINDLTASAKRQRAQTKVIPGKKSKPETPIVTRRSLRRRGMPPPDASTAGDLKKDDSDETLTKTPKLKPKLGPITMKDAYCGDATDQKLAETIIGISKNSQLGNGDENESLGYPIRVSGCVDLGAVKLEPKNIARVVPGRVLTVRFFPSMDMKLVAVGNKFGNVGFWNVDAKEEDGDGIYLYQPHSAPVSGIVVQACSLSKVYSSCYDGFLRLMDVEKELFNVLYSSDDAIFSIAQRPNEVKSLYFAKGQGIVNMWDERAGKALTPWTLHKDRINTIDFSTDNTNLIATSSTDGSACIWDLRYVDSVEPKWLKMVSHKRAVHSAYFSPSGSCLATTSFDDKVGLLTGANFEDLSMMPHNNQTGRWISSFRAIWGWDDSYLFIGTMNRAVNVISTARRRSIGILESPHISAIPCRFDAHPYMIGMLAGATSGGQKLGQMTRVLLWLCNYCFCRTAVCLVASILHENWTLTFVQELEQMKGLDLASNKCMSTFFKGYVSYKPLQKSEVLDIYQGLIIRKNMRSVNLKLAKNSV</sequence>
<keyword evidence="11" id="KW-1185">Reference proteome</keyword>
<evidence type="ECO:0000256" key="1">
    <source>
        <dbReference type="ARBA" id="ARBA00002530"/>
    </source>
</evidence>
<dbReference type="OrthoDB" id="9890280at2759"/>
<dbReference type="PANTHER" id="PTHR14773">
    <property type="entry name" value="WD REPEAT-CONTAINING PROTEIN 76"/>
    <property type="match status" value="1"/>
</dbReference>
<proteinExistence type="inferred from homology"/>
<dbReference type="EMBL" id="WJXA01000001">
    <property type="protein sequence ID" value="KAF7153947.1"/>
    <property type="molecule type" value="Genomic_DNA"/>
</dbReference>
<evidence type="ECO:0000256" key="3">
    <source>
        <dbReference type="ARBA" id="ARBA00021234"/>
    </source>
</evidence>
<comment type="caution">
    <text evidence="10">The sequence shown here is derived from an EMBL/GenBank/DDBJ whole genome shotgun (WGS) entry which is preliminary data.</text>
</comment>
<dbReference type="Gene3D" id="2.130.10.10">
    <property type="entry name" value="YVTN repeat-like/Quinoprotein amine dehydrogenase"/>
    <property type="match status" value="1"/>
</dbReference>
<feature type="region of interest" description="Disordered" evidence="9">
    <location>
        <begin position="44"/>
        <end position="103"/>
    </location>
</feature>
<evidence type="ECO:0000256" key="6">
    <source>
        <dbReference type="ARBA" id="ARBA00022763"/>
    </source>
</evidence>
<keyword evidence="5" id="KW-0677">Repeat</keyword>
<evidence type="ECO:0000313" key="10">
    <source>
        <dbReference type="EMBL" id="KAF7153947.1"/>
    </source>
</evidence>
<evidence type="ECO:0000256" key="7">
    <source>
        <dbReference type="ARBA" id="ARBA00023125"/>
    </source>
</evidence>
<name>A0A834HIJ4_RHOSS</name>
<organism evidence="10 11">
    <name type="scientific">Rhododendron simsii</name>
    <name type="common">Sims's rhododendron</name>
    <dbReference type="NCBI Taxonomy" id="118357"/>
    <lineage>
        <taxon>Eukaryota</taxon>
        <taxon>Viridiplantae</taxon>
        <taxon>Streptophyta</taxon>
        <taxon>Embryophyta</taxon>
        <taxon>Tracheophyta</taxon>
        <taxon>Spermatophyta</taxon>
        <taxon>Magnoliopsida</taxon>
        <taxon>eudicotyledons</taxon>
        <taxon>Gunneridae</taxon>
        <taxon>Pentapetalae</taxon>
        <taxon>asterids</taxon>
        <taxon>Ericales</taxon>
        <taxon>Ericaceae</taxon>
        <taxon>Ericoideae</taxon>
        <taxon>Rhodoreae</taxon>
        <taxon>Rhododendron</taxon>
    </lineage>
</organism>
<evidence type="ECO:0000256" key="2">
    <source>
        <dbReference type="ARBA" id="ARBA00005434"/>
    </source>
</evidence>
<dbReference type="Pfam" id="PF00400">
    <property type="entry name" value="WD40"/>
    <property type="match status" value="2"/>
</dbReference>
<gene>
    <name evidence="10" type="ORF">RHSIM_Rhsim01G0048900</name>
</gene>
<evidence type="ECO:0000256" key="5">
    <source>
        <dbReference type="ARBA" id="ARBA00022737"/>
    </source>
</evidence>
<dbReference type="GO" id="GO:0003677">
    <property type="term" value="F:DNA binding"/>
    <property type="evidence" value="ECO:0007669"/>
    <property type="project" value="UniProtKB-KW"/>
</dbReference>
<dbReference type="InterPro" id="IPR036322">
    <property type="entry name" value="WD40_repeat_dom_sf"/>
</dbReference>
<accession>A0A834HIJ4</accession>
<dbReference type="PANTHER" id="PTHR14773:SF0">
    <property type="entry name" value="WD REPEAT-CONTAINING PROTEIN 76"/>
    <property type="match status" value="1"/>
</dbReference>
<protein>
    <recommendedName>
        <fullName evidence="3">WD repeat-containing protein 76</fullName>
    </recommendedName>
</protein>
<dbReference type="InterPro" id="IPR001680">
    <property type="entry name" value="WD40_rpt"/>
</dbReference>
<dbReference type="SUPFAM" id="SSF50978">
    <property type="entry name" value="WD40 repeat-like"/>
    <property type="match status" value="1"/>
</dbReference>